<evidence type="ECO:0000259" key="3">
    <source>
        <dbReference type="PROSITE" id="PS51471"/>
    </source>
</evidence>
<dbReference type="STRING" id="1664694.A0A0N1HAP4"/>
<dbReference type="GO" id="GO:0035516">
    <property type="term" value="F:broad specificity oxidative DNA demethylase activity"/>
    <property type="evidence" value="ECO:0007669"/>
    <property type="project" value="TreeGrafter"/>
</dbReference>
<keyword evidence="5" id="KW-1185">Reference proteome</keyword>
<dbReference type="Proteomes" id="UP000038010">
    <property type="component" value="Unassembled WGS sequence"/>
</dbReference>
<dbReference type="InterPro" id="IPR037151">
    <property type="entry name" value="AlkB-like_sf"/>
</dbReference>
<feature type="domain" description="Fe2OG dioxygenase" evidence="3">
    <location>
        <begin position="216"/>
        <end position="339"/>
    </location>
</feature>
<feature type="binding site" evidence="1">
    <location>
        <position position="235"/>
    </location>
    <ligand>
        <name>2-oxoglutarate</name>
        <dbReference type="ChEBI" id="CHEBI:16810"/>
    </ligand>
</feature>
<gene>
    <name evidence="4" type="ORF">AB675_2816</name>
</gene>
<dbReference type="InterPro" id="IPR027450">
    <property type="entry name" value="AlkB-like"/>
</dbReference>
<comment type="caution">
    <text evidence="4">The sequence shown here is derived from an EMBL/GenBank/DDBJ whole genome shotgun (WGS) entry which is preliminary data.</text>
</comment>
<protein>
    <submittedName>
        <fullName evidence="4">Alpha-ketoglutarate-dependent dioxygenase-like protein</fullName>
    </submittedName>
</protein>
<feature type="compositionally biased region" description="Basic and acidic residues" evidence="2">
    <location>
        <begin position="34"/>
        <end position="43"/>
    </location>
</feature>
<dbReference type="RefSeq" id="XP_018005056.1">
    <property type="nucleotide sequence ID" value="XM_018142817.1"/>
</dbReference>
<dbReference type="VEuPathDB" id="FungiDB:AB675_2816"/>
<dbReference type="GO" id="GO:0051747">
    <property type="term" value="F:cytosine C-5 DNA demethylase activity"/>
    <property type="evidence" value="ECO:0007669"/>
    <property type="project" value="TreeGrafter"/>
</dbReference>
<dbReference type="InterPro" id="IPR005123">
    <property type="entry name" value="Oxoglu/Fe-dep_dioxygenase_dom"/>
</dbReference>
<dbReference type="AlphaFoldDB" id="A0A0N1HAP4"/>
<dbReference type="EMBL" id="LFJN01000002">
    <property type="protein sequence ID" value="KPI45093.1"/>
    <property type="molecule type" value="Genomic_DNA"/>
</dbReference>
<feature type="binding site" evidence="1">
    <location>
        <position position="225"/>
    </location>
    <ligand>
        <name>2-oxoglutarate</name>
        <dbReference type="ChEBI" id="CHEBI:16810"/>
    </ligand>
</feature>
<reference evidence="4 5" key="1">
    <citation type="submission" date="2015-06" db="EMBL/GenBank/DDBJ databases">
        <title>Draft genome of the ant-associated black yeast Phialophora attae CBS 131958.</title>
        <authorList>
            <person name="Moreno L.F."/>
            <person name="Stielow B.J."/>
            <person name="de Hoog S."/>
            <person name="Vicente V.A."/>
            <person name="Weiss V.A."/>
            <person name="de Vries M."/>
            <person name="Cruz L.M."/>
            <person name="Souza E.M."/>
        </authorList>
    </citation>
    <scope>NUCLEOTIDE SEQUENCE [LARGE SCALE GENOMIC DNA]</scope>
    <source>
        <strain evidence="4 5">CBS 131958</strain>
    </source>
</reference>
<sequence length="373" mass="41205">MSKRTLDGFFTLATKRTKISPPPTTRNHNSTAQKSEETSKTDTTEDGQTSTPDTDTAPIFSHHKTYPHPIAHLPVSLIESLTTLITTSEGASITDQPHLNLLHFQPFIPRPLATELFTFLRSSLPFYRVRYTITRYGKETLINTPRYTTVFGLDETSLFDPPECPTSPSSSTPSTRIIDAVTKQPVKPSKYRCQPRPIPHSLTILKSITEAVTNETYNFVLVNYYATGADSISFHSDDERFLGKDPAIASLSLGAKRDFLMKHKPPSPPAAAGATAAAAAGDGKTFPGTKPLKFELNSGDMILMRGETQSNWLHSIPKRTGKNSEAGQGRINITFRKAMVPGGTENYYRYNVGEGGVYRWDSGKGEMREWKGS</sequence>
<dbReference type="GO" id="GO:0006307">
    <property type="term" value="P:DNA alkylation repair"/>
    <property type="evidence" value="ECO:0007669"/>
    <property type="project" value="TreeGrafter"/>
</dbReference>
<dbReference type="PANTHER" id="PTHR31573:SF1">
    <property type="entry name" value="DNA OXIDATIVE DEMETHYLASE ALKBH2"/>
    <property type="match status" value="1"/>
</dbReference>
<evidence type="ECO:0000313" key="4">
    <source>
        <dbReference type="EMBL" id="KPI45093.1"/>
    </source>
</evidence>
<dbReference type="OrthoDB" id="545910at2759"/>
<evidence type="ECO:0000313" key="5">
    <source>
        <dbReference type="Proteomes" id="UP000038010"/>
    </source>
</evidence>
<feature type="region of interest" description="Disordered" evidence="2">
    <location>
        <begin position="1"/>
        <end position="61"/>
    </location>
</feature>
<name>A0A0N1HAP4_9EURO</name>
<feature type="binding site" evidence="1">
    <location>
        <position position="330"/>
    </location>
    <ligand>
        <name>2-oxoglutarate</name>
        <dbReference type="ChEBI" id="CHEBI:16810"/>
    </ligand>
</feature>
<feature type="binding site" evidence="1">
    <location>
        <position position="334"/>
    </location>
    <ligand>
        <name>2-oxoglutarate</name>
        <dbReference type="ChEBI" id="CHEBI:16810"/>
    </ligand>
</feature>
<dbReference type="Gene3D" id="2.60.120.590">
    <property type="entry name" value="Alpha-ketoglutarate-dependent dioxygenase AlkB-like"/>
    <property type="match status" value="1"/>
</dbReference>
<dbReference type="SUPFAM" id="SSF51197">
    <property type="entry name" value="Clavaminate synthase-like"/>
    <property type="match status" value="1"/>
</dbReference>
<dbReference type="PROSITE" id="PS51471">
    <property type="entry name" value="FE2OG_OXY"/>
    <property type="match status" value="1"/>
</dbReference>
<feature type="binding site" evidence="1">
    <location>
        <position position="223"/>
    </location>
    <ligand>
        <name>2-oxoglutarate</name>
        <dbReference type="ChEBI" id="CHEBI:16810"/>
    </ligand>
</feature>
<dbReference type="Pfam" id="PF13532">
    <property type="entry name" value="2OG-FeII_Oxy_2"/>
    <property type="match status" value="1"/>
</dbReference>
<feature type="binding site" evidence="1">
    <location>
        <position position="314"/>
    </location>
    <ligand>
        <name>2-oxoglutarate</name>
        <dbReference type="ChEBI" id="CHEBI:16810"/>
    </ligand>
</feature>
<evidence type="ECO:0000256" key="1">
    <source>
        <dbReference type="PIRSR" id="PIRSR632852-1"/>
    </source>
</evidence>
<accession>A0A0N1HAP4</accession>
<keyword evidence="4" id="KW-0223">Dioxygenase</keyword>
<evidence type="ECO:0000256" key="2">
    <source>
        <dbReference type="SAM" id="MobiDB-lite"/>
    </source>
</evidence>
<organism evidence="4 5">
    <name type="scientific">Cyphellophora attinorum</name>
    <dbReference type="NCBI Taxonomy" id="1664694"/>
    <lineage>
        <taxon>Eukaryota</taxon>
        <taxon>Fungi</taxon>
        <taxon>Dikarya</taxon>
        <taxon>Ascomycota</taxon>
        <taxon>Pezizomycotina</taxon>
        <taxon>Eurotiomycetes</taxon>
        <taxon>Chaetothyriomycetidae</taxon>
        <taxon>Chaetothyriales</taxon>
        <taxon>Cyphellophoraceae</taxon>
        <taxon>Cyphellophora</taxon>
    </lineage>
</organism>
<proteinExistence type="predicted"/>
<feature type="binding site" evidence="1">
    <location>
        <position position="336"/>
    </location>
    <ligand>
        <name>2-oxoglutarate</name>
        <dbReference type="ChEBI" id="CHEBI:16810"/>
    </ligand>
</feature>
<feature type="binding site" evidence="1">
    <location>
        <position position="238"/>
    </location>
    <ligand>
        <name>substrate</name>
    </ligand>
</feature>
<dbReference type="GeneID" id="28734697"/>
<keyword evidence="4" id="KW-0560">Oxidoreductase</keyword>
<dbReference type="GO" id="GO:0008198">
    <property type="term" value="F:ferrous iron binding"/>
    <property type="evidence" value="ECO:0007669"/>
    <property type="project" value="TreeGrafter"/>
</dbReference>
<dbReference type="InterPro" id="IPR032852">
    <property type="entry name" value="ALKBH2"/>
</dbReference>
<dbReference type="PANTHER" id="PTHR31573">
    <property type="entry name" value="ALPHA-KETOGLUTARATE-DEPENDENT DIOXYGENASE ALKB HOMOLOG 2"/>
    <property type="match status" value="1"/>
</dbReference>